<dbReference type="KEGG" id="rca:Rcas_2902"/>
<gene>
    <name evidence="2" type="ordered locus">Rcas_2902</name>
</gene>
<dbReference type="HOGENOM" id="CLU_437977_0_0_0"/>
<evidence type="ECO:0000313" key="3">
    <source>
        <dbReference type="Proteomes" id="UP000000263"/>
    </source>
</evidence>
<feature type="transmembrane region" description="Helical" evidence="1">
    <location>
        <begin position="302"/>
        <end position="326"/>
    </location>
</feature>
<feature type="transmembrane region" description="Helical" evidence="1">
    <location>
        <begin position="601"/>
        <end position="622"/>
    </location>
</feature>
<name>A7NN32_ROSCS</name>
<dbReference type="AlphaFoldDB" id="A7NN32"/>
<evidence type="ECO:0000256" key="1">
    <source>
        <dbReference type="SAM" id="Phobius"/>
    </source>
</evidence>
<organism evidence="2 3">
    <name type="scientific">Roseiflexus castenholzii (strain DSM 13941 / HLO8)</name>
    <dbReference type="NCBI Taxonomy" id="383372"/>
    <lineage>
        <taxon>Bacteria</taxon>
        <taxon>Bacillati</taxon>
        <taxon>Chloroflexota</taxon>
        <taxon>Chloroflexia</taxon>
        <taxon>Chloroflexales</taxon>
        <taxon>Roseiflexineae</taxon>
        <taxon>Roseiflexaceae</taxon>
        <taxon>Roseiflexus</taxon>
    </lineage>
</organism>
<sequence>MNVEKVHRYPRHFTVTIEILSAITVLLATALLGRDLLRLLWSTYTLDTALFARFPWLTDLVLLISDANTPPPSGLADLLPALGWMALALATALLLRNSMPTVRTSARGMLVAFVNDWLPVPWENIRAIKVTESGDRYVLLVETDRGWLTGWHRWYSFIYRLGFRPAFLITSQISDFDELVKTLLSEADRAARTLATARRIKLQEDASSPLFRLLLSPTAFFTQRAPRSDAPPAVAGISGDVVIGQYPRRIRATLTWTAALIAGAAILRYLTLALTFLAITFPWVRSLPIIDQLDLRLLPAPWWLLIEAHIVLLFLIGVASVIYHALPTVEARSEGLIVHRWRGRTLVPWSRLRVMKVTEFSETSQIVLIQVAGGLPLDTRFVSMVYDGSLSPGILITSAIGNADALLQRIALEAMRYHEATDDTATAPFQSDARSDLLLLSVQSSRAVNHLVEELRNDPDTQGFTTRRFLRLLPTALGLASFPALILFADRSFVQHILPDGRLLGAMVVLLLLALLEWPLVSLAAVALDEMSGSSEDGMRPLYLYPQTQQPRLFLMLAALIALLLGAQPLAALLWLGAIGWSFWLAAGLWSALYDWRGGQLIGGGLLPVAFQLLLLIGYLVVRV</sequence>
<dbReference type="RefSeq" id="WP_012121388.1">
    <property type="nucleotide sequence ID" value="NC_009767.1"/>
</dbReference>
<keyword evidence="1" id="KW-1133">Transmembrane helix</keyword>
<proteinExistence type="predicted"/>
<dbReference type="STRING" id="383372.Rcas_2902"/>
<accession>A7NN32</accession>
<dbReference type="OrthoDB" id="137245at2"/>
<feature type="transmembrane region" description="Helical" evidence="1">
    <location>
        <begin position="12"/>
        <end position="32"/>
    </location>
</feature>
<dbReference type="Proteomes" id="UP000000263">
    <property type="component" value="Chromosome"/>
</dbReference>
<reference evidence="2 3" key="1">
    <citation type="submission" date="2007-08" db="EMBL/GenBank/DDBJ databases">
        <title>Complete sequence of Roseiflexus castenholzii DSM 13941.</title>
        <authorList>
            <consortium name="US DOE Joint Genome Institute"/>
            <person name="Copeland A."/>
            <person name="Lucas S."/>
            <person name="Lapidus A."/>
            <person name="Barry K."/>
            <person name="Glavina del Rio T."/>
            <person name="Dalin E."/>
            <person name="Tice H."/>
            <person name="Pitluck S."/>
            <person name="Thompson L.S."/>
            <person name="Brettin T."/>
            <person name="Bruce D."/>
            <person name="Detter J.C."/>
            <person name="Han C."/>
            <person name="Tapia R."/>
            <person name="Schmutz J."/>
            <person name="Larimer F."/>
            <person name="Land M."/>
            <person name="Hauser L."/>
            <person name="Kyrpides N."/>
            <person name="Mikhailova N."/>
            <person name="Bryant D.A."/>
            <person name="Hanada S."/>
            <person name="Tsukatani Y."/>
            <person name="Richardson P."/>
        </authorList>
    </citation>
    <scope>NUCLEOTIDE SEQUENCE [LARGE SCALE GENOMIC DNA]</scope>
    <source>
        <strain evidence="3">DSM 13941 / HLO8</strain>
    </source>
</reference>
<keyword evidence="3" id="KW-1185">Reference proteome</keyword>
<feature type="transmembrane region" description="Helical" evidence="1">
    <location>
        <begin position="78"/>
        <end position="95"/>
    </location>
</feature>
<dbReference type="EMBL" id="CP000804">
    <property type="protein sequence ID" value="ABU58964.1"/>
    <property type="molecule type" value="Genomic_DNA"/>
</dbReference>
<evidence type="ECO:0000313" key="2">
    <source>
        <dbReference type="EMBL" id="ABU58964.1"/>
    </source>
</evidence>
<keyword evidence="1" id="KW-0472">Membrane</keyword>
<feature type="transmembrane region" description="Helical" evidence="1">
    <location>
        <begin position="469"/>
        <end position="489"/>
    </location>
</feature>
<dbReference type="eggNOG" id="ENOG5033QS7">
    <property type="taxonomic scope" value="Bacteria"/>
</dbReference>
<keyword evidence="1" id="KW-0812">Transmembrane</keyword>
<protein>
    <submittedName>
        <fullName evidence="2">Uncharacterized protein</fullName>
    </submittedName>
</protein>
<feature type="transmembrane region" description="Helical" evidence="1">
    <location>
        <begin position="501"/>
        <end position="528"/>
    </location>
</feature>
<feature type="transmembrane region" description="Helical" evidence="1">
    <location>
        <begin position="258"/>
        <end position="282"/>
    </location>
</feature>
<feature type="transmembrane region" description="Helical" evidence="1">
    <location>
        <begin position="549"/>
        <end position="567"/>
    </location>
</feature>